<evidence type="ECO:0000256" key="2">
    <source>
        <dbReference type="ARBA" id="ARBA00010790"/>
    </source>
</evidence>
<dbReference type="EMBL" id="HE797114">
    <property type="protein sequence ID" value="CCM03441.1"/>
    <property type="molecule type" value="Genomic_DNA"/>
</dbReference>
<proteinExistence type="inferred from homology"/>
<keyword evidence="3" id="KW-0285">Flavoprotein</keyword>
<dbReference type="InParanoid" id="J4IAS9"/>
<organism evidence="8 9">
    <name type="scientific">Fibroporia radiculosa</name>
    <dbReference type="NCBI Taxonomy" id="599839"/>
    <lineage>
        <taxon>Eukaryota</taxon>
        <taxon>Fungi</taxon>
        <taxon>Dikarya</taxon>
        <taxon>Basidiomycota</taxon>
        <taxon>Agaricomycotina</taxon>
        <taxon>Agaricomycetes</taxon>
        <taxon>Polyporales</taxon>
        <taxon>Fibroporiaceae</taxon>
        <taxon>Fibroporia</taxon>
    </lineage>
</organism>
<evidence type="ECO:0000256" key="3">
    <source>
        <dbReference type="ARBA" id="ARBA00022630"/>
    </source>
</evidence>
<dbReference type="GeneID" id="24098352"/>
<dbReference type="InterPro" id="IPR007867">
    <property type="entry name" value="GMC_OxRtase_C"/>
</dbReference>
<feature type="binding site" evidence="6">
    <location>
        <begin position="535"/>
        <end position="536"/>
    </location>
    <ligand>
        <name>FAD</name>
        <dbReference type="ChEBI" id="CHEBI:57692"/>
    </ligand>
</feature>
<comment type="cofactor">
    <cofactor evidence="1 6">
        <name>FAD</name>
        <dbReference type="ChEBI" id="CHEBI:57692"/>
    </cofactor>
</comment>
<dbReference type="InterPro" id="IPR012132">
    <property type="entry name" value="GMC_OxRdtase"/>
</dbReference>
<gene>
    <name evidence="8" type="ORF">FIBRA_05574</name>
</gene>
<protein>
    <recommendedName>
        <fullName evidence="7">Glucose-methanol-choline oxidoreductase N-terminal domain-containing protein</fullName>
    </recommendedName>
</protein>
<name>J4IAS9_9APHY</name>
<dbReference type="SUPFAM" id="SSF54373">
    <property type="entry name" value="FAD-linked reductases, C-terminal domain"/>
    <property type="match status" value="1"/>
</dbReference>
<evidence type="ECO:0000313" key="8">
    <source>
        <dbReference type="EMBL" id="CCM03441.1"/>
    </source>
</evidence>
<dbReference type="SUPFAM" id="SSF51905">
    <property type="entry name" value="FAD/NAD(P)-binding domain"/>
    <property type="match status" value="1"/>
</dbReference>
<feature type="active site" description="Proton acceptor" evidence="5">
    <location>
        <position position="579"/>
    </location>
</feature>
<feature type="active site" description="Proton donor" evidence="5">
    <location>
        <position position="536"/>
    </location>
</feature>
<dbReference type="OrthoDB" id="269227at2759"/>
<dbReference type="Pfam" id="PF00732">
    <property type="entry name" value="GMC_oxred_N"/>
    <property type="match status" value="1"/>
</dbReference>
<sequence length="606" mass="64104">MGILSSRLVVSDPAAFASPVTEGSDVGGGCKGFDYVIVGGGTAGCVLASRLSEDPNVTVLLVEVGKSHEDVLMSRMPLGFTKLIKSEYDWAFETTPQAKLDGRRVAWARGRMLGGSSATNALIFHHCAPEDFDAWEKQGATGYLKKVESFITHPGSNIEKALHGDSGPVQTRVSPLTPVSNVILDTAVNLGVSRTNDFNTENGTLGVGPFVGTIDSKSERSSAAAAYLGRDVLKRPNLTVAVSTTTEKILFTTDGDGAARATGVQVASSKGRRKYQVRANKEVIVCAGAVGSPHLLMVSGIGPAAHLTEKGVPVVCDSPAVGTNLLDHLSAGAMIMRAKPGTTLDYLYSPASAAWPVLQWLMLGSGTMSSLISQIGLFIRSDDERLPFTSVGGAVLPSADHTSGPKAPDVEVVTCPMAVIDCGTVIPPAGGITIGPILLKPESSGTVRLQSASIWDRPLIDPNYLASESDRNILLKSMRLLIRLARTEPLSSSLILRDSPSNSDFDPYWPSDVNPDTVSDEDLETWMRKHAQTAWHPTSTVRMGPVPGESAVDLQLRVHGVKGLRVVDASVFPDQVSGHTCAVVYALAERAADLIKEASLQTTNST</sequence>
<evidence type="ECO:0000256" key="4">
    <source>
        <dbReference type="ARBA" id="ARBA00022827"/>
    </source>
</evidence>
<dbReference type="HOGENOM" id="CLU_002865_7_2_1"/>
<dbReference type="InterPro" id="IPR000172">
    <property type="entry name" value="GMC_OxRdtase_N"/>
</dbReference>
<dbReference type="GO" id="GO:0050660">
    <property type="term" value="F:flavin adenine dinucleotide binding"/>
    <property type="evidence" value="ECO:0007669"/>
    <property type="project" value="InterPro"/>
</dbReference>
<dbReference type="GO" id="GO:0016614">
    <property type="term" value="F:oxidoreductase activity, acting on CH-OH group of donors"/>
    <property type="evidence" value="ECO:0007669"/>
    <property type="project" value="InterPro"/>
</dbReference>
<dbReference type="Pfam" id="PF05199">
    <property type="entry name" value="GMC_oxred_C"/>
    <property type="match status" value="1"/>
</dbReference>
<dbReference type="Proteomes" id="UP000006352">
    <property type="component" value="Unassembled WGS sequence"/>
</dbReference>
<dbReference type="Gene3D" id="3.50.50.60">
    <property type="entry name" value="FAD/NAD(P)-binding domain"/>
    <property type="match status" value="1"/>
</dbReference>
<evidence type="ECO:0000256" key="5">
    <source>
        <dbReference type="PIRSR" id="PIRSR000137-1"/>
    </source>
</evidence>
<evidence type="ECO:0000256" key="1">
    <source>
        <dbReference type="ARBA" id="ARBA00001974"/>
    </source>
</evidence>
<evidence type="ECO:0000256" key="6">
    <source>
        <dbReference type="PIRSR" id="PIRSR000137-2"/>
    </source>
</evidence>
<keyword evidence="4 6" id="KW-0274">FAD</keyword>
<keyword evidence="9" id="KW-1185">Reference proteome</keyword>
<dbReference type="AlphaFoldDB" id="J4IAS9"/>
<comment type="similarity">
    <text evidence="2">Belongs to the GMC oxidoreductase family.</text>
</comment>
<evidence type="ECO:0000259" key="7">
    <source>
        <dbReference type="PROSITE" id="PS00624"/>
    </source>
</evidence>
<reference evidence="8 9" key="1">
    <citation type="journal article" date="2012" name="Appl. Environ. Microbiol.">
        <title>Short-read sequencing for genomic analysis of the brown rot fungus Fibroporia radiculosa.</title>
        <authorList>
            <person name="Tang J.D."/>
            <person name="Perkins A.D."/>
            <person name="Sonstegard T.S."/>
            <person name="Schroeder S.G."/>
            <person name="Burgess S.C."/>
            <person name="Diehl S.V."/>
        </authorList>
    </citation>
    <scope>NUCLEOTIDE SEQUENCE [LARGE SCALE GENOMIC DNA]</scope>
    <source>
        <strain evidence="8 9">TFFH 294</strain>
    </source>
</reference>
<dbReference type="InterPro" id="IPR036188">
    <property type="entry name" value="FAD/NAD-bd_sf"/>
</dbReference>
<dbReference type="Gene3D" id="3.30.560.10">
    <property type="entry name" value="Glucose Oxidase, domain 3"/>
    <property type="match status" value="1"/>
</dbReference>
<accession>J4IAS9</accession>
<dbReference type="PANTHER" id="PTHR11552">
    <property type="entry name" value="GLUCOSE-METHANOL-CHOLINE GMC OXIDOREDUCTASE"/>
    <property type="match status" value="1"/>
</dbReference>
<evidence type="ECO:0000313" key="9">
    <source>
        <dbReference type="Proteomes" id="UP000006352"/>
    </source>
</evidence>
<dbReference type="PIRSF" id="PIRSF000137">
    <property type="entry name" value="Alcohol_oxidase"/>
    <property type="match status" value="1"/>
</dbReference>
<dbReference type="STRING" id="599839.J4IAS9"/>
<dbReference type="RefSeq" id="XP_012182724.1">
    <property type="nucleotide sequence ID" value="XM_012327334.1"/>
</dbReference>
<dbReference type="PANTHER" id="PTHR11552:SF147">
    <property type="entry name" value="CHOLINE DEHYDROGENASE, MITOCHONDRIAL"/>
    <property type="match status" value="1"/>
</dbReference>
<feature type="domain" description="Glucose-methanol-choline oxidoreductase N-terminal" evidence="7">
    <location>
        <begin position="288"/>
        <end position="302"/>
    </location>
</feature>
<dbReference type="PROSITE" id="PS00624">
    <property type="entry name" value="GMC_OXRED_2"/>
    <property type="match status" value="1"/>
</dbReference>